<dbReference type="PANTHER" id="PTHR43434">
    <property type="entry name" value="PHOSPHOGLYCOLATE PHOSPHATASE"/>
    <property type="match status" value="1"/>
</dbReference>
<comment type="caution">
    <text evidence="1">The sequence shown here is derived from an EMBL/GenBank/DDBJ whole genome shotgun (WGS) entry which is preliminary data.</text>
</comment>
<gene>
    <name evidence="1" type="ORF">NBG84_11045</name>
</gene>
<dbReference type="InterPro" id="IPR023198">
    <property type="entry name" value="PGP-like_dom2"/>
</dbReference>
<accession>A0ABT0UKR5</accession>
<name>A0ABT0UKR5_9ACTN</name>
<evidence type="ECO:0000313" key="1">
    <source>
        <dbReference type="EMBL" id="MCM2388821.1"/>
    </source>
</evidence>
<dbReference type="RefSeq" id="WP_250919146.1">
    <property type="nucleotide sequence ID" value="NZ_JAMQAW010000008.1"/>
</dbReference>
<reference evidence="1" key="1">
    <citation type="submission" date="2022-06" db="EMBL/GenBank/DDBJ databases">
        <title>Genome public.</title>
        <authorList>
            <person name="Sun Q."/>
        </authorList>
    </citation>
    <scope>NUCLEOTIDE SEQUENCE</scope>
    <source>
        <strain evidence="1">CWNU-1</strain>
    </source>
</reference>
<organism evidence="1 2">
    <name type="scientific">Streptomyces albipurpureus</name>
    <dbReference type="NCBI Taxonomy" id="2897419"/>
    <lineage>
        <taxon>Bacteria</taxon>
        <taxon>Bacillati</taxon>
        <taxon>Actinomycetota</taxon>
        <taxon>Actinomycetes</taxon>
        <taxon>Kitasatosporales</taxon>
        <taxon>Streptomycetaceae</taxon>
        <taxon>Streptomyces</taxon>
    </lineage>
</organism>
<dbReference type="Gene3D" id="1.10.150.240">
    <property type="entry name" value="Putative phosphatase, domain 2"/>
    <property type="match status" value="1"/>
</dbReference>
<evidence type="ECO:0000313" key="2">
    <source>
        <dbReference type="Proteomes" id="UP001431429"/>
    </source>
</evidence>
<protein>
    <submittedName>
        <fullName evidence="1">Haloacid dehalogenase-like hydrolase</fullName>
    </submittedName>
</protein>
<dbReference type="SUPFAM" id="SSF56784">
    <property type="entry name" value="HAD-like"/>
    <property type="match status" value="1"/>
</dbReference>
<dbReference type="Gene3D" id="3.40.50.1000">
    <property type="entry name" value="HAD superfamily/HAD-like"/>
    <property type="match status" value="1"/>
</dbReference>
<dbReference type="InterPro" id="IPR036412">
    <property type="entry name" value="HAD-like_sf"/>
</dbReference>
<dbReference type="InterPro" id="IPR050155">
    <property type="entry name" value="HAD-like_hydrolase_sf"/>
</dbReference>
<dbReference type="Proteomes" id="UP001431429">
    <property type="component" value="Unassembled WGS sequence"/>
</dbReference>
<dbReference type="Pfam" id="PF00702">
    <property type="entry name" value="Hydrolase"/>
    <property type="match status" value="1"/>
</dbReference>
<keyword evidence="2" id="KW-1185">Reference proteome</keyword>
<sequence>MSRTIRPHLIWDWSGTLADEARRHTEALNVALAAVAPAEATRIDMEDLHRLSQVPEYAAYSSALGRPLTTHEHRLAEAALKGYLASQPPAPLTRGASELLRRLVRSGCSHSVVSLRPHDSLIRHIDALGVAALFIRVDGRRTSSAGSTKSQALARHVRAIRPAIDDRPIIVIGDAPDDAVGAAANGLPVVLYAGGFTSVELLRQIGPPVAVTLAEAAAIAVAHAHASPATE</sequence>
<dbReference type="CDD" id="cd01427">
    <property type="entry name" value="HAD_like"/>
    <property type="match status" value="1"/>
</dbReference>
<proteinExistence type="predicted"/>
<dbReference type="PANTHER" id="PTHR43434:SF1">
    <property type="entry name" value="PHOSPHOGLYCOLATE PHOSPHATASE"/>
    <property type="match status" value="1"/>
</dbReference>
<dbReference type="InterPro" id="IPR023214">
    <property type="entry name" value="HAD_sf"/>
</dbReference>
<dbReference type="EMBL" id="JAMQAW010000008">
    <property type="protein sequence ID" value="MCM2388821.1"/>
    <property type="molecule type" value="Genomic_DNA"/>
</dbReference>